<evidence type="ECO:0000256" key="9">
    <source>
        <dbReference type="ARBA" id="ARBA00023157"/>
    </source>
</evidence>
<dbReference type="PROSITE" id="PS00011">
    <property type="entry name" value="GLA_1"/>
    <property type="match status" value="1"/>
</dbReference>
<dbReference type="PROSITE" id="PS00022">
    <property type="entry name" value="EGF_1"/>
    <property type="match status" value="1"/>
</dbReference>
<dbReference type="InterPro" id="IPR001254">
    <property type="entry name" value="Trypsin_dom"/>
</dbReference>
<dbReference type="SMART" id="SM00020">
    <property type="entry name" value="Tryp_SPc"/>
    <property type="match status" value="1"/>
</dbReference>
<dbReference type="PANTHER" id="PTHR24278:SF25">
    <property type="entry name" value="COAGULATION FACTOR IX"/>
    <property type="match status" value="1"/>
</dbReference>
<dbReference type="Pfam" id="PF00594">
    <property type="entry name" value="Gla"/>
    <property type="match status" value="1"/>
</dbReference>
<dbReference type="InterPro" id="IPR050442">
    <property type="entry name" value="Peptidase_S1_coag_factors"/>
</dbReference>
<sequence length="585" mass="65442">MSTQETADMTSPLALTWTLGFLLTCSALIHGTVFLDQSSAGQVLRSASRRRRANSFFLEEMLPGDLERECYEESCSQEEAAEIFQTREKTMEFWYKYINLNPCQTNPCLNGAKCTMDRGDFLCLCPPQYHGKICDAVVFECRYRNGACMQYCRDLPGSAGVQCGCALGFKLEPDGRSCSKTVLFPCGQQHSELMVGGRSLWSHSETVNVSMEMDAMLEENSTNSGVPKVNLTETKELLTVNASSALRGGNKGVNMTELWEDEREGEEGVMTRIVGGVLERPGGSPWQVLLHRADGYGFCGGTLVSDHWVISAAHCMEQPVDHVTIGDHDKRRPDPGEQLIKVQKVFVHPHFHSFTFDSDIALLYLEQPVVRGPTAVPACLPDRHLSKYLLQVDNRGVVTGWGLTRYLGRSSRFLRKVTLPVVSYSDCTATTEQLALKLDSDLDGNPPSHSSAPPPYNSATPNERREADSIMPQLQASSETARPKMLSPTQDSTANPLLQLHTHYVNPIQTQPSTCLWLKYLDHKAQLWFFTHGLLRTSQSLHNICPTPWHRVQFFAEQFLTFCQELKPTMNELKRLTHSPQTGKE</sequence>
<dbReference type="Proteomes" id="UP001178508">
    <property type="component" value="Chromosome 10"/>
</dbReference>
<dbReference type="SMART" id="SM00181">
    <property type="entry name" value="EGF"/>
    <property type="match status" value="2"/>
</dbReference>
<reference evidence="16" key="1">
    <citation type="submission" date="2023-08" db="EMBL/GenBank/DDBJ databases">
        <authorList>
            <person name="Alioto T."/>
            <person name="Alioto T."/>
            <person name="Gomez Garrido J."/>
        </authorList>
    </citation>
    <scope>NUCLEOTIDE SEQUENCE</scope>
</reference>
<dbReference type="CDD" id="cd00190">
    <property type="entry name" value="Tryp_SPc"/>
    <property type="match status" value="1"/>
</dbReference>
<dbReference type="PANTHER" id="PTHR24278">
    <property type="entry name" value="COAGULATION FACTOR"/>
    <property type="match status" value="1"/>
</dbReference>
<evidence type="ECO:0000259" key="13">
    <source>
        <dbReference type="PROSITE" id="PS50026"/>
    </source>
</evidence>
<dbReference type="InterPro" id="IPR043504">
    <property type="entry name" value="Peptidase_S1_PA_chymotrypsin"/>
</dbReference>
<dbReference type="SMART" id="SM00179">
    <property type="entry name" value="EGF_CA"/>
    <property type="match status" value="1"/>
</dbReference>
<dbReference type="GO" id="GO:0004252">
    <property type="term" value="F:serine-type endopeptidase activity"/>
    <property type="evidence" value="ECO:0007669"/>
    <property type="project" value="InterPro"/>
</dbReference>
<keyword evidence="17" id="KW-1185">Reference proteome</keyword>
<dbReference type="FunFam" id="2.10.25.10:FF:000173">
    <property type="entry name" value="Neurogenic locus notch protein 2"/>
    <property type="match status" value="1"/>
</dbReference>
<keyword evidence="6" id="KW-0677">Repeat</keyword>
<dbReference type="GO" id="GO:0005509">
    <property type="term" value="F:calcium ion binding"/>
    <property type="evidence" value="ECO:0007669"/>
    <property type="project" value="InterPro"/>
</dbReference>
<comment type="caution">
    <text evidence="11">Lacks conserved residue(s) required for the propagation of feature annotation.</text>
</comment>
<dbReference type="PRINTS" id="PR00722">
    <property type="entry name" value="CHYMOTRYPSIN"/>
</dbReference>
<evidence type="ECO:0000256" key="5">
    <source>
        <dbReference type="ARBA" id="ARBA00022729"/>
    </source>
</evidence>
<dbReference type="FunFam" id="4.10.740.10:FF:000001">
    <property type="entry name" value="vitamin K-dependent protein S"/>
    <property type="match status" value="1"/>
</dbReference>
<dbReference type="Pfam" id="PF00089">
    <property type="entry name" value="Trypsin"/>
    <property type="match status" value="1"/>
</dbReference>
<dbReference type="PROSITE" id="PS50240">
    <property type="entry name" value="TRYPSIN_DOM"/>
    <property type="match status" value="1"/>
</dbReference>
<feature type="domain" description="Gla" evidence="15">
    <location>
        <begin position="53"/>
        <end position="99"/>
    </location>
</feature>
<feature type="region of interest" description="Disordered" evidence="12">
    <location>
        <begin position="439"/>
        <end position="467"/>
    </location>
</feature>
<protein>
    <submittedName>
        <fullName evidence="16">Coagulation factor X-like</fullName>
    </submittedName>
</protein>
<accession>A0AAV1FZ85</accession>
<dbReference type="InterPro" id="IPR001881">
    <property type="entry name" value="EGF-like_Ca-bd_dom"/>
</dbReference>
<organism evidence="16 17">
    <name type="scientific">Xyrichtys novacula</name>
    <name type="common">Pearly razorfish</name>
    <name type="synonym">Hemipteronotus novacula</name>
    <dbReference type="NCBI Taxonomy" id="13765"/>
    <lineage>
        <taxon>Eukaryota</taxon>
        <taxon>Metazoa</taxon>
        <taxon>Chordata</taxon>
        <taxon>Craniata</taxon>
        <taxon>Vertebrata</taxon>
        <taxon>Euteleostomi</taxon>
        <taxon>Actinopterygii</taxon>
        <taxon>Neopterygii</taxon>
        <taxon>Teleostei</taxon>
        <taxon>Neoteleostei</taxon>
        <taxon>Acanthomorphata</taxon>
        <taxon>Eupercaria</taxon>
        <taxon>Labriformes</taxon>
        <taxon>Labridae</taxon>
        <taxon>Xyrichtys</taxon>
    </lineage>
</organism>
<dbReference type="InterPro" id="IPR035972">
    <property type="entry name" value="GLA-like_dom_SF"/>
</dbReference>
<keyword evidence="9 11" id="KW-1015">Disulfide bond</keyword>
<evidence type="ECO:0000256" key="10">
    <source>
        <dbReference type="ARBA" id="ARBA00023180"/>
    </source>
</evidence>
<dbReference type="PRINTS" id="PR00001">
    <property type="entry name" value="GLABLOOD"/>
</dbReference>
<evidence type="ECO:0000256" key="11">
    <source>
        <dbReference type="PROSITE-ProRule" id="PRU00076"/>
    </source>
</evidence>
<dbReference type="Gene3D" id="2.40.10.10">
    <property type="entry name" value="Trypsin-like serine proteases"/>
    <property type="match status" value="1"/>
</dbReference>
<dbReference type="AlphaFoldDB" id="A0AAV1FZ85"/>
<evidence type="ECO:0000256" key="3">
    <source>
        <dbReference type="ARBA" id="ARBA00022536"/>
    </source>
</evidence>
<gene>
    <name evidence="16" type="ORF">XNOV1_A019484</name>
</gene>
<feature type="disulfide bond" evidence="11">
    <location>
        <begin position="125"/>
        <end position="134"/>
    </location>
</feature>
<dbReference type="FunFam" id="2.40.10.10:FF:000013">
    <property type="entry name" value="Coagulation factor X"/>
    <property type="match status" value="1"/>
</dbReference>
<dbReference type="InterPro" id="IPR000742">
    <property type="entry name" value="EGF"/>
</dbReference>
<feature type="domain" description="EGF-like" evidence="13">
    <location>
        <begin position="99"/>
        <end position="135"/>
    </location>
</feature>
<dbReference type="GO" id="GO:0006508">
    <property type="term" value="P:proteolysis"/>
    <property type="evidence" value="ECO:0007669"/>
    <property type="project" value="UniProtKB-KW"/>
</dbReference>
<dbReference type="InterPro" id="IPR018114">
    <property type="entry name" value="TRYPSIN_HIS"/>
</dbReference>
<evidence type="ECO:0000259" key="15">
    <source>
        <dbReference type="PROSITE" id="PS50998"/>
    </source>
</evidence>
<dbReference type="EMBL" id="OY660873">
    <property type="protein sequence ID" value="CAJ1066408.1"/>
    <property type="molecule type" value="Genomic_DNA"/>
</dbReference>
<dbReference type="PROSITE" id="PS00134">
    <property type="entry name" value="TRYPSIN_HIS"/>
    <property type="match status" value="1"/>
</dbReference>
<dbReference type="PROSITE" id="PS50998">
    <property type="entry name" value="GLA_2"/>
    <property type="match status" value="1"/>
</dbReference>
<evidence type="ECO:0000256" key="2">
    <source>
        <dbReference type="ARBA" id="ARBA00022525"/>
    </source>
</evidence>
<evidence type="ECO:0000256" key="6">
    <source>
        <dbReference type="ARBA" id="ARBA00022737"/>
    </source>
</evidence>
<evidence type="ECO:0000256" key="7">
    <source>
        <dbReference type="ARBA" id="ARBA00022801"/>
    </source>
</evidence>
<keyword evidence="8" id="KW-0106">Calcium</keyword>
<name>A0AAV1FZ85_XYRNO</name>
<keyword evidence="3 11" id="KW-0245">EGF-like domain</keyword>
<dbReference type="GO" id="GO:0005615">
    <property type="term" value="C:extracellular space"/>
    <property type="evidence" value="ECO:0007669"/>
    <property type="project" value="TreeGrafter"/>
</dbReference>
<dbReference type="InterPro" id="IPR017857">
    <property type="entry name" value="Coagulation_fac-like_Gla_dom"/>
</dbReference>
<evidence type="ECO:0000256" key="12">
    <source>
        <dbReference type="SAM" id="MobiDB-lite"/>
    </source>
</evidence>
<evidence type="ECO:0000256" key="1">
    <source>
        <dbReference type="ARBA" id="ARBA00004613"/>
    </source>
</evidence>
<evidence type="ECO:0000313" key="17">
    <source>
        <dbReference type="Proteomes" id="UP001178508"/>
    </source>
</evidence>
<dbReference type="InterPro" id="IPR009003">
    <property type="entry name" value="Peptidase_S1_PA"/>
</dbReference>
<comment type="subcellular location">
    <subcellularLocation>
        <location evidence="1">Secreted</location>
    </subcellularLocation>
</comment>
<dbReference type="Pfam" id="PF00008">
    <property type="entry name" value="EGF"/>
    <property type="match status" value="1"/>
</dbReference>
<keyword evidence="5" id="KW-0732">Signal</keyword>
<dbReference type="SMART" id="SM00069">
    <property type="entry name" value="GLA"/>
    <property type="match status" value="1"/>
</dbReference>
<dbReference type="InterPro" id="IPR001314">
    <property type="entry name" value="Peptidase_S1A"/>
</dbReference>
<dbReference type="Pfam" id="PF14670">
    <property type="entry name" value="FXa_inhibition"/>
    <property type="match status" value="1"/>
</dbReference>
<evidence type="ECO:0000313" key="16">
    <source>
        <dbReference type="EMBL" id="CAJ1066408.1"/>
    </source>
</evidence>
<keyword evidence="2" id="KW-0964">Secreted</keyword>
<dbReference type="InterPro" id="IPR000294">
    <property type="entry name" value="GLA_domain"/>
</dbReference>
<proteinExistence type="predicted"/>
<keyword evidence="7" id="KW-0378">Hydrolase</keyword>
<feature type="domain" description="Peptidase S1" evidence="14">
    <location>
        <begin position="273"/>
        <end position="526"/>
    </location>
</feature>
<feature type="compositionally biased region" description="Polar residues" evidence="12">
    <location>
        <begin position="447"/>
        <end position="461"/>
    </location>
</feature>
<dbReference type="SUPFAM" id="SSF50494">
    <property type="entry name" value="Trypsin-like serine proteases"/>
    <property type="match status" value="1"/>
</dbReference>
<evidence type="ECO:0000259" key="14">
    <source>
        <dbReference type="PROSITE" id="PS50240"/>
    </source>
</evidence>
<keyword evidence="10" id="KW-0325">Glycoprotein</keyword>
<dbReference type="CDD" id="cd00054">
    <property type="entry name" value="EGF_CA"/>
    <property type="match status" value="1"/>
</dbReference>
<evidence type="ECO:0000256" key="4">
    <source>
        <dbReference type="ARBA" id="ARBA00022670"/>
    </source>
</evidence>
<dbReference type="SUPFAM" id="SSF57630">
    <property type="entry name" value="GLA-domain"/>
    <property type="match status" value="1"/>
</dbReference>
<dbReference type="Gene3D" id="2.10.25.10">
    <property type="entry name" value="Laminin"/>
    <property type="match status" value="2"/>
</dbReference>
<keyword evidence="4" id="KW-0645">Protease</keyword>
<dbReference type="PROSITE" id="PS50026">
    <property type="entry name" value="EGF_3"/>
    <property type="match status" value="1"/>
</dbReference>
<evidence type="ECO:0000256" key="8">
    <source>
        <dbReference type="ARBA" id="ARBA00022837"/>
    </source>
</evidence>
<dbReference type="SUPFAM" id="SSF57196">
    <property type="entry name" value="EGF/Laminin"/>
    <property type="match status" value="2"/>
</dbReference>
<dbReference type="Gene3D" id="4.10.740.10">
    <property type="entry name" value="Coagulation Factor IX"/>
    <property type="match status" value="1"/>
</dbReference>